<evidence type="ECO:0000313" key="2">
    <source>
        <dbReference type="EMBL" id="CAB4583681.1"/>
    </source>
</evidence>
<accession>A0A6J6F4I5</accession>
<dbReference type="AlphaFoldDB" id="A0A6J6F4I5"/>
<gene>
    <name evidence="2" type="ORF">UFOPK1726_01086</name>
</gene>
<keyword evidence="1" id="KW-1133">Transmembrane helix</keyword>
<protein>
    <submittedName>
        <fullName evidence="2">Unannotated protein</fullName>
    </submittedName>
</protein>
<keyword evidence="1" id="KW-0472">Membrane</keyword>
<proteinExistence type="predicted"/>
<reference evidence="2" key="1">
    <citation type="submission" date="2020-05" db="EMBL/GenBank/DDBJ databases">
        <authorList>
            <person name="Chiriac C."/>
            <person name="Salcher M."/>
            <person name="Ghai R."/>
            <person name="Kavagutti S V."/>
        </authorList>
    </citation>
    <scope>NUCLEOTIDE SEQUENCE</scope>
</reference>
<organism evidence="2">
    <name type="scientific">freshwater metagenome</name>
    <dbReference type="NCBI Taxonomy" id="449393"/>
    <lineage>
        <taxon>unclassified sequences</taxon>
        <taxon>metagenomes</taxon>
        <taxon>ecological metagenomes</taxon>
    </lineage>
</organism>
<evidence type="ECO:0000256" key="1">
    <source>
        <dbReference type="SAM" id="Phobius"/>
    </source>
</evidence>
<name>A0A6J6F4I5_9ZZZZ</name>
<dbReference type="EMBL" id="CAEZTT010000151">
    <property type="protein sequence ID" value="CAB4583681.1"/>
    <property type="molecule type" value="Genomic_DNA"/>
</dbReference>
<feature type="transmembrane region" description="Helical" evidence="1">
    <location>
        <begin position="12"/>
        <end position="37"/>
    </location>
</feature>
<sequence>MYFRSATSDEVAVAIPSSFTVVALVASVLITLILGVYPQPLLDLISQAPLFIR</sequence>
<keyword evidence="1" id="KW-0812">Transmembrane</keyword>